<dbReference type="InterPro" id="IPR015867">
    <property type="entry name" value="N-reg_PII/ATP_PRibTrfase_C"/>
</dbReference>
<accession>A0A7S8C0U3</accession>
<evidence type="ECO:0000313" key="3">
    <source>
        <dbReference type="Proteomes" id="UP000593594"/>
    </source>
</evidence>
<gene>
    <name evidence="2" type="ORF">HW532_00195</name>
</gene>
<dbReference type="Proteomes" id="UP000593594">
    <property type="component" value="Chromosome"/>
</dbReference>
<protein>
    <submittedName>
        <fullName evidence="2">Divalent-cation tolerance protein CutA</fullName>
    </submittedName>
</protein>
<dbReference type="PANTHER" id="PTHR23419:SF8">
    <property type="entry name" value="FI09726P"/>
    <property type="match status" value="1"/>
</dbReference>
<dbReference type="KEGG" id="kmn:HW532_00195"/>
<proteinExistence type="inferred from homology"/>
<organism evidence="2 3">
    <name type="scientific">Kaustia mangrovi</name>
    <dbReference type="NCBI Taxonomy" id="2593653"/>
    <lineage>
        <taxon>Bacteria</taxon>
        <taxon>Pseudomonadati</taxon>
        <taxon>Pseudomonadota</taxon>
        <taxon>Alphaproteobacteria</taxon>
        <taxon>Hyphomicrobiales</taxon>
        <taxon>Parvibaculaceae</taxon>
        <taxon>Kaustia</taxon>
    </lineage>
</organism>
<dbReference type="RefSeq" id="WP_213162515.1">
    <property type="nucleotide sequence ID" value="NZ_CP058214.1"/>
</dbReference>
<dbReference type="EMBL" id="CP058214">
    <property type="protein sequence ID" value="QPC41300.1"/>
    <property type="molecule type" value="Genomic_DNA"/>
</dbReference>
<dbReference type="InterPro" id="IPR011322">
    <property type="entry name" value="N-reg_PII-like_a/b"/>
</dbReference>
<keyword evidence="3" id="KW-1185">Reference proteome</keyword>
<dbReference type="AlphaFoldDB" id="A0A7S8C0U3"/>
<evidence type="ECO:0000256" key="1">
    <source>
        <dbReference type="ARBA" id="ARBA00010169"/>
    </source>
</evidence>
<dbReference type="Pfam" id="PF03091">
    <property type="entry name" value="CutA1"/>
    <property type="match status" value="1"/>
</dbReference>
<dbReference type="InterPro" id="IPR004323">
    <property type="entry name" value="Ion_tolerance_CutA"/>
</dbReference>
<dbReference type="PANTHER" id="PTHR23419">
    <property type="entry name" value="DIVALENT CATION TOLERANCE CUTA-RELATED"/>
    <property type="match status" value="1"/>
</dbReference>
<dbReference type="GO" id="GO:0010038">
    <property type="term" value="P:response to metal ion"/>
    <property type="evidence" value="ECO:0007669"/>
    <property type="project" value="InterPro"/>
</dbReference>
<reference evidence="2 3" key="1">
    <citation type="submission" date="2020-06" db="EMBL/GenBank/DDBJ databases">
        <title>Genome sequence of 2 isolates from Red Sea Mangroves.</title>
        <authorList>
            <person name="Sefrji F."/>
            <person name="Michoud G."/>
            <person name="Merlino G."/>
            <person name="Daffonchio D."/>
        </authorList>
    </citation>
    <scope>NUCLEOTIDE SEQUENCE [LARGE SCALE GENOMIC DNA]</scope>
    <source>
        <strain evidence="2 3">R1DC25</strain>
    </source>
</reference>
<name>A0A7S8C0U3_9HYPH</name>
<evidence type="ECO:0000313" key="2">
    <source>
        <dbReference type="EMBL" id="QPC41300.1"/>
    </source>
</evidence>
<dbReference type="GO" id="GO:0005507">
    <property type="term" value="F:copper ion binding"/>
    <property type="evidence" value="ECO:0007669"/>
    <property type="project" value="TreeGrafter"/>
</dbReference>
<sequence length="110" mass="12161">MSEQDAPVFIYTTFGAMEEAEELGYELVNRKLAACVNIFPGMVSLYEWQGDVERADEVAMIVKTRKARADETVAEIARLHPYDEPAVLVVPLAGGSQPFIDWIAAQTAAR</sequence>
<comment type="similarity">
    <text evidence="1">Belongs to the CutA family.</text>
</comment>
<dbReference type="Gene3D" id="3.30.70.120">
    <property type="match status" value="1"/>
</dbReference>
<dbReference type="SUPFAM" id="SSF54913">
    <property type="entry name" value="GlnB-like"/>
    <property type="match status" value="1"/>
</dbReference>